<proteinExistence type="inferred from homology"/>
<feature type="domain" description="Tyr recombinase" evidence="5">
    <location>
        <begin position="237"/>
        <end position="419"/>
    </location>
</feature>
<name>A0A5P9XR05_ACITH</name>
<dbReference type="EMBL" id="CP045571">
    <property type="protein sequence ID" value="QFX95783.1"/>
    <property type="molecule type" value="Genomic_DNA"/>
</dbReference>
<evidence type="ECO:0000313" key="7">
    <source>
        <dbReference type="Proteomes" id="UP000363590"/>
    </source>
</evidence>
<evidence type="ECO:0000256" key="1">
    <source>
        <dbReference type="ARBA" id="ARBA00008857"/>
    </source>
</evidence>
<evidence type="ECO:0000256" key="2">
    <source>
        <dbReference type="ARBA" id="ARBA00022908"/>
    </source>
</evidence>
<reference evidence="6 7" key="1">
    <citation type="submission" date="2019-10" db="EMBL/GenBank/DDBJ databases">
        <authorList>
            <person name="Wang R."/>
        </authorList>
    </citation>
    <scope>NUCLEOTIDE SEQUENCE [LARGE SCALE GENOMIC DNA]</scope>
    <source>
        <strain evidence="6 7">ATCC 19377</strain>
    </source>
</reference>
<evidence type="ECO:0000256" key="4">
    <source>
        <dbReference type="ARBA" id="ARBA00023172"/>
    </source>
</evidence>
<comment type="similarity">
    <text evidence="1">Belongs to the 'phage' integrase family.</text>
</comment>
<protein>
    <recommendedName>
        <fullName evidence="5">Tyr recombinase domain-containing protein</fullName>
    </recommendedName>
</protein>
<dbReference type="Gene3D" id="1.10.150.130">
    <property type="match status" value="1"/>
</dbReference>
<keyword evidence="3" id="KW-0238">DNA-binding</keyword>
<dbReference type="InterPro" id="IPR013762">
    <property type="entry name" value="Integrase-like_cat_sf"/>
</dbReference>
<dbReference type="PANTHER" id="PTHR30629">
    <property type="entry name" value="PROPHAGE INTEGRASE"/>
    <property type="match status" value="1"/>
</dbReference>
<dbReference type="Pfam" id="PF00589">
    <property type="entry name" value="Phage_integrase"/>
    <property type="match status" value="1"/>
</dbReference>
<dbReference type="PANTHER" id="PTHR30629:SF2">
    <property type="entry name" value="PROPHAGE INTEGRASE INTS-RELATED"/>
    <property type="match status" value="1"/>
</dbReference>
<evidence type="ECO:0000259" key="5">
    <source>
        <dbReference type="PROSITE" id="PS51898"/>
    </source>
</evidence>
<dbReference type="RefSeq" id="WP_170286698.1">
    <property type="nucleotide sequence ID" value="NZ_CP045571.1"/>
</dbReference>
<dbReference type="Gene3D" id="1.10.443.10">
    <property type="entry name" value="Intergrase catalytic core"/>
    <property type="match status" value="1"/>
</dbReference>
<dbReference type="InterPro" id="IPR011010">
    <property type="entry name" value="DNA_brk_join_enz"/>
</dbReference>
<evidence type="ECO:0000313" key="6">
    <source>
        <dbReference type="EMBL" id="QFX95783.1"/>
    </source>
</evidence>
<dbReference type="GO" id="GO:0015074">
    <property type="term" value="P:DNA integration"/>
    <property type="evidence" value="ECO:0007669"/>
    <property type="project" value="UniProtKB-KW"/>
</dbReference>
<organism evidence="6 7">
    <name type="scientific">Acidithiobacillus thiooxidans ATCC 19377</name>
    <dbReference type="NCBI Taxonomy" id="637390"/>
    <lineage>
        <taxon>Bacteria</taxon>
        <taxon>Pseudomonadati</taxon>
        <taxon>Pseudomonadota</taxon>
        <taxon>Acidithiobacillia</taxon>
        <taxon>Acidithiobacillales</taxon>
        <taxon>Acidithiobacillaceae</taxon>
        <taxon>Acidithiobacillus</taxon>
    </lineage>
</organism>
<dbReference type="InterPro" id="IPR010998">
    <property type="entry name" value="Integrase_recombinase_N"/>
</dbReference>
<dbReference type="AlphaFoldDB" id="A0A5P9XR05"/>
<dbReference type="SUPFAM" id="SSF56349">
    <property type="entry name" value="DNA breaking-rejoining enzymes"/>
    <property type="match status" value="1"/>
</dbReference>
<dbReference type="Proteomes" id="UP000363590">
    <property type="component" value="Chromosome"/>
</dbReference>
<dbReference type="InterPro" id="IPR038488">
    <property type="entry name" value="Integrase_DNA-bd_sf"/>
</dbReference>
<sequence>MQKLTTRAIEAARPDSSKKDIYLRDGDGLELRVLPSGKKVWQFRYTFSGKRRVLTFGDYAVCSLREARLRAQDARKFLSIGQDPADEIKTKVVKHAAPLNNSPSPRQAEAANADGFPEPTHRLIDLMLAYAQWKEESGKPAYAHDVRNNTRLYLKENAPDLAIKPASECTSEDIAALLRPIHERGKLRTTGKLRSILSAAFQTALQAPYHPAIPKNLLGFNVKSNPVLAIPAIHTEPREHVLTQAELGQYASAVLAGTGITYYCLALSLFAGGQRPTQVSRIREEDYSKNESILLIKDPKGKRSKPRLHYLPLGNFATQLIAQWHMPGSLLKNPIWFSVDGDTVMESTSLSHQCKRIQKTFGLEPFEMRDIRRTVETEMARLGFSKDLRAHLLSHGLGGIQDRHYDRYDRIDEKREALEKWEKYLLELMEPYHNKQA</sequence>
<dbReference type="InterPro" id="IPR025166">
    <property type="entry name" value="Integrase_DNA_bind_dom"/>
</dbReference>
<dbReference type="InterPro" id="IPR050808">
    <property type="entry name" value="Phage_Integrase"/>
</dbReference>
<dbReference type="InterPro" id="IPR002104">
    <property type="entry name" value="Integrase_catalytic"/>
</dbReference>
<dbReference type="Gene3D" id="3.30.160.390">
    <property type="entry name" value="Integrase, DNA-binding domain"/>
    <property type="match status" value="1"/>
</dbReference>
<dbReference type="KEGG" id="atx:GCD22_01416"/>
<dbReference type="Pfam" id="PF13356">
    <property type="entry name" value="Arm-DNA-bind_3"/>
    <property type="match status" value="1"/>
</dbReference>
<dbReference type="GO" id="GO:0003677">
    <property type="term" value="F:DNA binding"/>
    <property type="evidence" value="ECO:0007669"/>
    <property type="project" value="UniProtKB-KW"/>
</dbReference>
<evidence type="ECO:0000256" key="3">
    <source>
        <dbReference type="ARBA" id="ARBA00023125"/>
    </source>
</evidence>
<accession>A0A5P9XR05</accession>
<dbReference type="GO" id="GO:0006310">
    <property type="term" value="P:DNA recombination"/>
    <property type="evidence" value="ECO:0007669"/>
    <property type="project" value="UniProtKB-KW"/>
</dbReference>
<dbReference type="GeneID" id="60695782"/>
<gene>
    <name evidence="6" type="ORF">GCD22_01416</name>
</gene>
<dbReference type="PROSITE" id="PS51898">
    <property type="entry name" value="TYR_RECOMBINASE"/>
    <property type="match status" value="1"/>
</dbReference>
<keyword evidence="4" id="KW-0233">DNA recombination</keyword>
<keyword evidence="2" id="KW-0229">DNA integration</keyword>